<feature type="transmembrane region" description="Helical" evidence="1">
    <location>
        <begin position="70"/>
        <end position="87"/>
    </location>
</feature>
<organism evidence="2 3">
    <name type="scientific">Psychrosphaera algicola</name>
    <dbReference type="NCBI Taxonomy" id="3023714"/>
    <lineage>
        <taxon>Bacteria</taxon>
        <taxon>Pseudomonadati</taxon>
        <taxon>Pseudomonadota</taxon>
        <taxon>Gammaproteobacteria</taxon>
        <taxon>Alteromonadales</taxon>
        <taxon>Pseudoalteromonadaceae</taxon>
        <taxon>Psychrosphaera</taxon>
    </lineage>
</organism>
<feature type="transmembrane region" description="Helical" evidence="1">
    <location>
        <begin position="33"/>
        <end position="63"/>
    </location>
</feature>
<keyword evidence="1" id="KW-0472">Membrane</keyword>
<evidence type="ECO:0000313" key="2">
    <source>
        <dbReference type="EMBL" id="MDC2889812.1"/>
    </source>
</evidence>
<proteinExistence type="predicted"/>
<protein>
    <submittedName>
        <fullName evidence="2">Uncharacterized protein</fullName>
    </submittedName>
</protein>
<accession>A0ABT5FE58</accession>
<keyword evidence="1" id="KW-0812">Transmembrane</keyword>
<comment type="caution">
    <text evidence="2">The sequence shown here is derived from an EMBL/GenBank/DDBJ whole genome shotgun (WGS) entry which is preliminary data.</text>
</comment>
<dbReference type="RefSeq" id="WP_215964510.1">
    <property type="nucleotide sequence ID" value="NZ_JAQOMS010000002.1"/>
</dbReference>
<gene>
    <name evidence="2" type="ORF">PN838_14820</name>
</gene>
<keyword evidence="3" id="KW-1185">Reference proteome</keyword>
<dbReference type="EMBL" id="JAQOMS010000002">
    <property type="protein sequence ID" value="MDC2889812.1"/>
    <property type="molecule type" value="Genomic_DNA"/>
</dbReference>
<keyword evidence="1" id="KW-1133">Transmembrane helix</keyword>
<name>A0ABT5FE58_9GAMM</name>
<reference evidence="2 3" key="1">
    <citation type="submission" date="2023-01" db="EMBL/GenBank/DDBJ databases">
        <title>Psychrosphaera sp. nov., isolated from marine algae.</title>
        <authorList>
            <person name="Bayburt H."/>
            <person name="Choi B.J."/>
            <person name="Kim J.M."/>
            <person name="Choi D.G."/>
            <person name="Jeon C.O."/>
        </authorList>
    </citation>
    <scope>NUCLEOTIDE SEQUENCE [LARGE SCALE GENOMIC DNA]</scope>
    <source>
        <strain evidence="2 3">G1-22</strain>
    </source>
</reference>
<sequence length="88" mass="9875">MIIKALLIVAALKLHNQLDEPIAPTLVYLIPMFIISLFAGASFFWLLLTSIVLGCCLFCYFLLLSRWNSGLNYYGIMALGIAVLLFLF</sequence>
<dbReference type="Proteomes" id="UP001528411">
    <property type="component" value="Unassembled WGS sequence"/>
</dbReference>
<evidence type="ECO:0000256" key="1">
    <source>
        <dbReference type="SAM" id="Phobius"/>
    </source>
</evidence>
<evidence type="ECO:0000313" key="3">
    <source>
        <dbReference type="Proteomes" id="UP001528411"/>
    </source>
</evidence>